<dbReference type="Gene3D" id="2.40.170.20">
    <property type="entry name" value="TonB-dependent receptor, beta-barrel domain"/>
    <property type="match status" value="1"/>
</dbReference>
<proteinExistence type="inferred from homology"/>
<keyword evidence="2 10" id="KW-0813">Transport</keyword>
<dbReference type="InterPro" id="IPR000531">
    <property type="entry name" value="Beta-barrel_TonB"/>
</dbReference>
<evidence type="ECO:0000256" key="1">
    <source>
        <dbReference type="ARBA" id="ARBA00004571"/>
    </source>
</evidence>
<dbReference type="AlphaFoldDB" id="A0A3M9NFP7"/>
<dbReference type="InterPro" id="IPR008969">
    <property type="entry name" value="CarboxyPept-like_regulatory"/>
</dbReference>
<evidence type="ECO:0000256" key="10">
    <source>
        <dbReference type="PROSITE-ProRule" id="PRU01360"/>
    </source>
</evidence>
<dbReference type="InterPro" id="IPR012910">
    <property type="entry name" value="Plug_dom"/>
</dbReference>
<keyword evidence="7 10" id="KW-0472">Membrane</keyword>
<evidence type="ECO:0000259" key="14">
    <source>
        <dbReference type="Pfam" id="PF07715"/>
    </source>
</evidence>
<dbReference type="PANTHER" id="PTHR30069:SF29">
    <property type="entry name" value="HEMOGLOBIN AND HEMOGLOBIN-HAPTOGLOBIN-BINDING PROTEIN 1-RELATED"/>
    <property type="match status" value="1"/>
</dbReference>
<protein>
    <submittedName>
        <fullName evidence="15">SusC/RagA family TonB-linked outer membrane protein</fullName>
    </submittedName>
</protein>
<evidence type="ECO:0000256" key="3">
    <source>
        <dbReference type="ARBA" id="ARBA00022452"/>
    </source>
</evidence>
<dbReference type="InterPro" id="IPR023997">
    <property type="entry name" value="TonB-dep_OMP_SusC/RagA_CS"/>
</dbReference>
<evidence type="ECO:0000256" key="6">
    <source>
        <dbReference type="ARBA" id="ARBA00023077"/>
    </source>
</evidence>
<dbReference type="NCBIfam" id="TIGR04057">
    <property type="entry name" value="SusC_RagA_signa"/>
    <property type="match status" value="1"/>
</dbReference>
<keyword evidence="3 10" id="KW-1134">Transmembrane beta strand</keyword>
<feature type="domain" description="TonB-dependent receptor-like beta-barrel" evidence="13">
    <location>
        <begin position="456"/>
        <end position="878"/>
    </location>
</feature>
<dbReference type="InterPro" id="IPR023996">
    <property type="entry name" value="TonB-dep_OMP_SusC/RagA"/>
</dbReference>
<dbReference type="GO" id="GO:0044718">
    <property type="term" value="P:siderophore transmembrane transport"/>
    <property type="evidence" value="ECO:0007669"/>
    <property type="project" value="TreeGrafter"/>
</dbReference>
<dbReference type="OrthoDB" id="609136at2"/>
<dbReference type="PANTHER" id="PTHR30069">
    <property type="entry name" value="TONB-DEPENDENT OUTER MEMBRANE RECEPTOR"/>
    <property type="match status" value="1"/>
</dbReference>
<evidence type="ECO:0000313" key="15">
    <source>
        <dbReference type="EMBL" id="RNI36612.1"/>
    </source>
</evidence>
<comment type="subcellular location">
    <subcellularLocation>
        <location evidence="1 10">Cell outer membrane</location>
        <topology evidence="1 10">Multi-pass membrane protein</topology>
    </subcellularLocation>
</comment>
<keyword evidence="16" id="KW-1185">Reference proteome</keyword>
<dbReference type="EMBL" id="RJJR01000007">
    <property type="protein sequence ID" value="RNI36612.1"/>
    <property type="molecule type" value="Genomic_DNA"/>
</dbReference>
<comment type="similarity">
    <text evidence="10 11">Belongs to the TonB-dependent receptor family.</text>
</comment>
<comment type="caution">
    <text evidence="15">The sequence shown here is derived from an EMBL/GenBank/DDBJ whole genome shotgun (WGS) entry which is preliminary data.</text>
</comment>
<dbReference type="PROSITE" id="PS52016">
    <property type="entry name" value="TONB_DEPENDENT_REC_3"/>
    <property type="match status" value="1"/>
</dbReference>
<feature type="signal peptide" evidence="12">
    <location>
        <begin position="1"/>
        <end position="20"/>
    </location>
</feature>
<keyword evidence="4 10" id="KW-0812">Transmembrane</keyword>
<dbReference type="Gene3D" id="2.170.130.10">
    <property type="entry name" value="TonB-dependent receptor, plug domain"/>
    <property type="match status" value="1"/>
</dbReference>
<dbReference type="InterPro" id="IPR037066">
    <property type="entry name" value="Plug_dom_sf"/>
</dbReference>
<gene>
    <name evidence="15" type="ORF">EFY79_09800</name>
</gene>
<keyword evidence="8" id="KW-0675">Receptor</keyword>
<evidence type="ECO:0000256" key="7">
    <source>
        <dbReference type="ARBA" id="ARBA00023136"/>
    </source>
</evidence>
<accession>A0A3M9NFP7</accession>
<feature type="domain" description="TonB-dependent receptor plug" evidence="14">
    <location>
        <begin position="116"/>
        <end position="244"/>
    </location>
</feature>
<organism evidence="15 16">
    <name type="scientific">Hanamia caeni</name>
    <dbReference type="NCBI Taxonomy" id="2294116"/>
    <lineage>
        <taxon>Bacteria</taxon>
        <taxon>Pseudomonadati</taxon>
        <taxon>Bacteroidota</taxon>
        <taxon>Chitinophagia</taxon>
        <taxon>Chitinophagales</taxon>
        <taxon>Chitinophagaceae</taxon>
        <taxon>Hanamia</taxon>
    </lineage>
</organism>
<dbReference type="RefSeq" id="WP_123120530.1">
    <property type="nucleotide sequence ID" value="NZ_RJJR01000007.1"/>
</dbReference>
<dbReference type="Proteomes" id="UP000267223">
    <property type="component" value="Unassembled WGS sequence"/>
</dbReference>
<dbReference type="InterPro" id="IPR039426">
    <property type="entry name" value="TonB-dep_rcpt-like"/>
</dbReference>
<dbReference type="GO" id="GO:0009279">
    <property type="term" value="C:cell outer membrane"/>
    <property type="evidence" value="ECO:0007669"/>
    <property type="project" value="UniProtKB-SubCell"/>
</dbReference>
<feature type="chain" id="PRO_5018120080" evidence="12">
    <location>
        <begin position="21"/>
        <end position="1087"/>
    </location>
</feature>
<dbReference type="GO" id="GO:0015344">
    <property type="term" value="F:siderophore uptake transmembrane transporter activity"/>
    <property type="evidence" value="ECO:0007669"/>
    <property type="project" value="TreeGrafter"/>
</dbReference>
<dbReference type="Pfam" id="PF07715">
    <property type="entry name" value="Plug"/>
    <property type="match status" value="1"/>
</dbReference>
<dbReference type="NCBIfam" id="TIGR04056">
    <property type="entry name" value="OMP_RagA_SusC"/>
    <property type="match status" value="1"/>
</dbReference>
<reference evidence="15 16" key="1">
    <citation type="submission" date="2018-11" db="EMBL/GenBank/DDBJ databases">
        <title>Draft genome sequence of Ferruginibacter sp. BO-59.</title>
        <authorList>
            <person name="Im W.T."/>
        </authorList>
    </citation>
    <scope>NUCLEOTIDE SEQUENCE [LARGE SCALE GENOMIC DNA]</scope>
    <source>
        <strain evidence="15 16">BO-59</strain>
    </source>
</reference>
<dbReference type="Pfam" id="PF13715">
    <property type="entry name" value="CarbopepD_reg_2"/>
    <property type="match status" value="1"/>
</dbReference>
<dbReference type="SUPFAM" id="SSF56935">
    <property type="entry name" value="Porins"/>
    <property type="match status" value="1"/>
</dbReference>
<dbReference type="InterPro" id="IPR036942">
    <property type="entry name" value="Beta-barrel_TonB_sf"/>
</dbReference>
<evidence type="ECO:0000256" key="8">
    <source>
        <dbReference type="ARBA" id="ARBA00023170"/>
    </source>
</evidence>
<keyword evidence="9 10" id="KW-0998">Cell outer membrane</keyword>
<evidence type="ECO:0000256" key="12">
    <source>
        <dbReference type="SAM" id="SignalP"/>
    </source>
</evidence>
<evidence type="ECO:0000313" key="16">
    <source>
        <dbReference type="Proteomes" id="UP000267223"/>
    </source>
</evidence>
<evidence type="ECO:0000256" key="5">
    <source>
        <dbReference type="ARBA" id="ARBA00022729"/>
    </source>
</evidence>
<evidence type="ECO:0000256" key="11">
    <source>
        <dbReference type="RuleBase" id="RU003357"/>
    </source>
</evidence>
<keyword evidence="5 12" id="KW-0732">Signal</keyword>
<evidence type="ECO:0000256" key="4">
    <source>
        <dbReference type="ARBA" id="ARBA00022692"/>
    </source>
</evidence>
<evidence type="ECO:0000256" key="9">
    <source>
        <dbReference type="ARBA" id="ARBA00023237"/>
    </source>
</evidence>
<sequence length="1087" mass="117140">MKNIFLLFIGLIFSGLVANAQTRVVEGHVTSADGSPLIGITVQVKGSGIATATDTKGDFRLTVSPDATLVFTGIGFEEQNVKIGDRTSINVTLQTDSRRLNEVVVTALGVKRNRNDLGYAAQTINADAIEKAGQTDAIKALSGKIAGVQITSSTGTPGGSAYIQLRGANSITGDNQPLFVIDGVPIDNGQNYSGDPSDGTNNVLFGATNTNRGADVNPDDIESITVLKGPAAAALYGIGAANGAIIITTKSGKAGKIQVDFSSTVNFDKVNRYPGLQNQWIKGSGGAIGAYPSSNRYSWGARADTLLWTGVPDDFDVHGTLVGKSDSKGKIPFVPYDNMKSFFRTAPSYTNSISFSGGNDLATYRVGYTNLYQKSIVPTQYFERNSVSFAGSLNLSEKIKVSTNLNYTRSNSTQPQNGSNTSGIMLGLTRTPIDFDNSNGATDATDPKAYLFPIGSQYAGLQRSYRFNGELGIYDNPYWTLNKTPYTTDLNRLIGNIQLDYNIGAGFSALYRLGTDTYQDNRKQYYDIGSSAYSDGRIFYDRYTYNSLNSDLILAYSRELSGNLKFDGKIGNNLYANNLNEIYTQGDGLVASDYNNMDNATVVKSSNFVTPYRRASAYFDLNFNYASVLFLEVTGRNDWSSTLPRNKNSFFYPSANLSFVFTKLGGLQDGNVLSFGKLRLSAAQVGKDAPAFALNGYYTKLNFADGYTSGITYPNDGVPGFGRVTTLGNPDLKPEKTTSYEAGLDLKFFQNRLGLDVTGYYSKGQDLIVSAPLASSTGYLSQVINSGSIETKGVELQLTGTPIQSGDFRWDAFINFSHYKNKILKLADGVSQITLNGFTGTTIAQIAGYGAASIFGFGYERDKNGNIVVEDRPGDAQYYPIAPAVQEFLGNTNPKFLLGFGNTFSFKGFSLYALLDWKHGGKMWNGTRGSLTAIGTSDNTNNRGDMHLFKGVLGHLNDAGELVHDDGSGNEVAGAGAVNTNAVPLSEDWYLGNGGGFGNLNEAFIEDASYIKLREASLSYDISSLITKKRFIKGASLGAFVRNVIVWTPYKGIDPETSLTGATSAQGIDYFNMPGTMSMGLTLKIKL</sequence>
<keyword evidence="6 11" id="KW-0798">TonB box</keyword>
<dbReference type="Gene3D" id="2.60.40.1120">
    <property type="entry name" value="Carboxypeptidase-like, regulatory domain"/>
    <property type="match status" value="1"/>
</dbReference>
<evidence type="ECO:0000259" key="13">
    <source>
        <dbReference type="Pfam" id="PF00593"/>
    </source>
</evidence>
<dbReference type="SUPFAM" id="SSF49464">
    <property type="entry name" value="Carboxypeptidase regulatory domain-like"/>
    <property type="match status" value="1"/>
</dbReference>
<evidence type="ECO:0000256" key="2">
    <source>
        <dbReference type="ARBA" id="ARBA00022448"/>
    </source>
</evidence>
<dbReference type="Pfam" id="PF00593">
    <property type="entry name" value="TonB_dep_Rec_b-barrel"/>
    <property type="match status" value="1"/>
</dbReference>
<name>A0A3M9NFP7_9BACT</name>